<evidence type="ECO:0000256" key="1">
    <source>
        <dbReference type="ARBA" id="ARBA00004141"/>
    </source>
</evidence>
<feature type="transmembrane region" description="Helical" evidence="6">
    <location>
        <begin position="215"/>
        <end position="233"/>
    </location>
</feature>
<dbReference type="Proteomes" id="UP000000305">
    <property type="component" value="Unassembled WGS sequence"/>
</dbReference>
<dbReference type="OMA" id="ESSNCCW"/>
<feature type="transmembrane region" description="Helical" evidence="6">
    <location>
        <begin position="635"/>
        <end position="660"/>
    </location>
</feature>
<feature type="transmembrane region" description="Helical" evidence="6">
    <location>
        <begin position="309"/>
        <end position="330"/>
    </location>
</feature>
<dbReference type="HOGENOM" id="CLU_013958_2_0_1"/>
<dbReference type="InParanoid" id="E9GM03"/>
<protein>
    <recommendedName>
        <fullName evidence="7">TMC domain-containing protein</fullName>
    </recommendedName>
</protein>
<comment type="subcellular location">
    <subcellularLocation>
        <location evidence="1">Membrane</location>
        <topology evidence="1">Multi-pass membrane protein</topology>
    </subcellularLocation>
</comment>
<comment type="similarity">
    <text evidence="2">Belongs to the TMC family.</text>
</comment>
<dbReference type="GO" id="GO:0005886">
    <property type="term" value="C:plasma membrane"/>
    <property type="evidence" value="ECO:0007669"/>
    <property type="project" value="InterPro"/>
</dbReference>
<dbReference type="FunCoup" id="E9GM03">
    <property type="interactions" value="16"/>
</dbReference>
<dbReference type="PhylomeDB" id="E9GM03"/>
<evidence type="ECO:0000313" key="9">
    <source>
        <dbReference type="Proteomes" id="UP000000305"/>
    </source>
</evidence>
<dbReference type="eggNOG" id="ENOG502QQGX">
    <property type="taxonomic scope" value="Eukaryota"/>
</dbReference>
<dbReference type="EMBL" id="GL732552">
    <property type="protein sequence ID" value="EFX79477.1"/>
    <property type="molecule type" value="Genomic_DNA"/>
</dbReference>
<dbReference type="InterPro" id="IPR012496">
    <property type="entry name" value="TMC_dom"/>
</dbReference>
<dbReference type="OrthoDB" id="5831905at2759"/>
<feature type="transmembrane region" description="Helical" evidence="6">
    <location>
        <begin position="467"/>
        <end position="488"/>
    </location>
</feature>
<feature type="domain" description="TMC" evidence="7">
    <location>
        <begin position="458"/>
        <end position="573"/>
    </location>
</feature>
<accession>E9GM03</accession>
<dbReference type="GO" id="GO:0008381">
    <property type="term" value="F:mechanosensitive monoatomic ion channel activity"/>
    <property type="evidence" value="ECO:0000318"/>
    <property type="project" value="GO_Central"/>
</dbReference>
<dbReference type="InterPro" id="IPR038900">
    <property type="entry name" value="TMC"/>
</dbReference>
<evidence type="ECO:0000256" key="6">
    <source>
        <dbReference type="SAM" id="Phobius"/>
    </source>
</evidence>
<reference evidence="8 9" key="1">
    <citation type="journal article" date="2011" name="Science">
        <title>The ecoresponsive genome of Daphnia pulex.</title>
        <authorList>
            <person name="Colbourne J.K."/>
            <person name="Pfrender M.E."/>
            <person name="Gilbert D."/>
            <person name="Thomas W.K."/>
            <person name="Tucker A."/>
            <person name="Oakley T.H."/>
            <person name="Tokishita S."/>
            <person name="Aerts A."/>
            <person name="Arnold G.J."/>
            <person name="Basu M.K."/>
            <person name="Bauer D.J."/>
            <person name="Caceres C.E."/>
            <person name="Carmel L."/>
            <person name="Casola C."/>
            <person name="Choi J.H."/>
            <person name="Detter J.C."/>
            <person name="Dong Q."/>
            <person name="Dusheyko S."/>
            <person name="Eads B.D."/>
            <person name="Frohlich T."/>
            <person name="Geiler-Samerotte K.A."/>
            <person name="Gerlach D."/>
            <person name="Hatcher P."/>
            <person name="Jogdeo S."/>
            <person name="Krijgsveld J."/>
            <person name="Kriventseva E.V."/>
            <person name="Kultz D."/>
            <person name="Laforsch C."/>
            <person name="Lindquist E."/>
            <person name="Lopez J."/>
            <person name="Manak J.R."/>
            <person name="Muller J."/>
            <person name="Pangilinan J."/>
            <person name="Patwardhan R.P."/>
            <person name="Pitluck S."/>
            <person name="Pritham E.J."/>
            <person name="Rechtsteiner A."/>
            <person name="Rho M."/>
            <person name="Rogozin I.B."/>
            <person name="Sakarya O."/>
            <person name="Salamov A."/>
            <person name="Schaack S."/>
            <person name="Shapiro H."/>
            <person name="Shiga Y."/>
            <person name="Skalitzky C."/>
            <person name="Smith Z."/>
            <person name="Souvorov A."/>
            <person name="Sung W."/>
            <person name="Tang Z."/>
            <person name="Tsuchiya D."/>
            <person name="Tu H."/>
            <person name="Vos H."/>
            <person name="Wang M."/>
            <person name="Wolf Y.I."/>
            <person name="Yamagata H."/>
            <person name="Yamada T."/>
            <person name="Ye Y."/>
            <person name="Shaw J.R."/>
            <person name="Andrews J."/>
            <person name="Crease T.J."/>
            <person name="Tang H."/>
            <person name="Lucas S.M."/>
            <person name="Robertson H.M."/>
            <person name="Bork P."/>
            <person name="Koonin E.V."/>
            <person name="Zdobnov E.M."/>
            <person name="Grigoriev I.V."/>
            <person name="Lynch M."/>
            <person name="Boore J.L."/>
        </authorList>
    </citation>
    <scope>NUCLEOTIDE SEQUENCE [LARGE SCALE GENOMIC DNA]</scope>
</reference>
<gene>
    <name evidence="8" type="ORF">DAPPUDRAFT_319521</name>
</gene>
<dbReference type="PANTHER" id="PTHR23302">
    <property type="entry name" value="TRANSMEMBRANE CHANNEL-RELATED"/>
    <property type="match status" value="1"/>
</dbReference>
<keyword evidence="5 6" id="KW-0472">Membrane</keyword>
<feature type="transmembrane region" description="Helical" evidence="6">
    <location>
        <begin position="381"/>
        <end position="401"/>
    </location>
</feature>
<evidence type="ECO:0000256" key="4">
    <source>
        <dbReference type="ARBA" id="ARBA00022989"/>
    </source>
</evidence>
<keyword evidence="9" id="KW-1185">Reference proteome</keyword>
<evidence type="ECO:0000313" key="8">
    <source>
        <dbReference type="EMBL" id="EFX79477.1"/>
    </source>
</evidence>
<keyword evidence="4 6" id="KW-1133">Transmembrane helix</keyword>
<evidence type="ECO:0000256" key="2">
    <source>
        <dbReference type="ARBA" id="ARBA00006510"/>
    </source>
</evidence>
<dbReference type="PANTHER" id="PTHR23302:SF40">
    <property type="entry name" value="TRANSMEMBRANE CHANNEL-LIKE PROTEIN"/>
    <property type="match status" value="1"/>
</dbReference>
<dbReference type="Pfam" id="PF07810">
    <property type="entry name" value="TMC"/>
    <property type="match status" value="1"/>
</dbReference>
<name>E9GM03_DAPPU</name>
<proteinExistence type="inferred from homology"/>
<feature type="transmembrane region" description="Helical" evidence="6">
    <location>
        <begin position="578"/>
        <end position="601"/>
    </location>
</feature>
<feature type="transmembrane region" description="Helical" evidence="6">
    <location>
        <begin position="350"/>
        <end position="369"/>
    </location>
</feature>
<sequence>MDETGGGFYDQQQQQQQREVAESAAAALEHVALHKEVVQNMRYQPWDMGRKLRVLRRAKSFVRQHEGALQQRLAESRTAKDVLARGRLLLAKAVQLSVREIRNLISFLVPWEARIKEIESLFGSAVASYFTFLRWVFWINLVLTACFAVFVVVPEVLATEWDMSGERKGLLPEEKRTATDLQTLWDFEGILKYSPIFYGFYSNAYETNEGYKLPFAYFFTGLVLYMYSFVAILRKMAKNSRMAKLSDKDDECTFTWKLFTGWDFMIGHPETGENRRSAITLGFKEALLEEAEKERATEKLTRNVICRRLAANFLVLMLLCSSAYIVVLVVERSTEPEAESNWWRQNEITVILSLISIIFPNIFELIGILEKYHPRRQLRWQLARIMILNLLNLYTLIFALFGKVNAMTTRLHRKRRRSINDESSNCCWPDDGIDGQQHAGIPVKMSSFYLKSNLRKLCWETMFGQELVKLTIMDLVFTTISILIIDFIRAVFVRVFNGCWCWDLEKYFPQYGEFKIAENILHLVNNQGMVWMGMFFSPGLPAINIFKLFLLLYIRSWAVLTCNVPHEVIFKASRSNNFYLWLLLIMLFLCTLPVAYAIVWLEPSWHCGPFSEYSRIFHVMTQSLLKATPDSLHWVLSYVASPGVVIPLLVLLILVIYYLVSLSSSLREAVTDLRTQLRRERDAERLKTRQKKKEAEAAAVAAPADAAASSSAKVIAQWRKAVPFAPTKSQTILPQTLAKEAVDKRQSK</sequence>
<evidence type="ECO:0000256" key="3">
    <source>
        <dbReference type="ARBA" id="ARBA00022692"/>
    </source>
</evidence>
<dbReference type="STRING" id="6669.E9GM03"/>
<evidence type="ECO:0000256" key="5">
    <source>
        <dbReference type="ARBA" id="ARBA00023136"/>
    </source>
</evidence>
<evidence type="ECO:0000259" key="7">
    <source>
        <dbReference type="Pfam" id="PF07810"/>
    </source>
</evidence>
<organism evidence="8 9">
    <name type="scientific">Daphnia pulex</name>
    <name type="common">Water flea</name>
    <dbReference type="NCBI Taxonomy" id="6669"/>
    <lineage>
        <taxon>Eukaryota</taxon>
        <taxon>Metazoa</taxon>
        <taxon>Ecdysozoa</taxon>
        <taxon>Arthropoda</taxon>
        <taxon>Crustacea</taxon>
        <taxon>Branchiopoda</taxon>
        <taxon>Diplostraca</taxon>
        <taxon>Cladocera</taxon>
        <taxon>Anomopoda</taxon>
        <taxon>Daphniidae</taxon>
        <taxon>Daphnia</taxon>
    </lineage>
</organism>
<keyword evidence="3 6" id="KW-0812">Transmembrane</keyword>
<dbReference type="AlphaFoldDB" id="E9GM03"/>
<feature type="transmembrane region" description="Helical" evidence="6">
    <location>
        <begin position="132"/>
        <end position="153"/>
    </location>
</feature>
<dbReference type="KEGG" id="dpx:DAPPUDRAFT_319521"/>